<keyword evidence="2" id="KW-1185">Reference proteome</keyword>
<accession>A0AAV2NKI5</accession>
<evidence type="ECO:0000313" key="2">
    <source>
        <dbReference type="Proteomes" id="UP001497644"/>
    </source>
</evidence>
<protein>
    <submittedName>
        <fullName evidence="1">Uncharacterized protein</fullName>
    </submittedName>
</protein>
<dbReference type="AlphaFoldDB" id="A0AAV2NKI5"/>
<name>A0AAV2NKI5_9HYME</name>
<reference evidence="1" key="1">
    <citation type="submission" date="2024-04" db="EMBL/GenBank/DDBJ databases">
        <authorList>
            <consortium name="Molecular Ecology Group"/>
        </authorList>
    </citation>
    <scope>NUCLEOTIDE SEQUENCE</scope>
</reference>
<dbReference type="Proteomes" id="UP001497644">
    <property type="component" value="Chromosome 2"/>
</dbReference>
<dbReference type="EMBL" id="OZ034825">
    <property type="protein sequence ID" value="CAL1680698.1"/>
    <property type="molecule type" value="Genomic_DNA"/>
</dbReference>
<sequence>MGEDSAPSPPFTSEDILRENVSANSARLIPEAIASTRVTDRLRDGRLEIFPQGSWKTHRVFAASVTFPQCLSSVTIYVQFRNMYMQTCRYIPANDLRKRLTAVDQSTSA</sequence>
<gene>
    <name evidence="1" type="ORF">LPLAT_LOCUS6675</name>
</gene>
<evidence type="ECO:0000313" key="1">
    <source>
        <dbReference type="EMBL" id="CAL1680698.1"/>
    </source>
</evidence>
<proteinExistence type="predicted"/>
<organism evidence="1 2">
    <name type="scientific">Lasius platythorax</name>
    <dbReference type="NCBI Taxonomy" id="488582"/>
    <lineage>
        <taxon>Eukaryota</taxon>
        <taxon>Metazoa</taxon>
        <taxon>Ecdysozoa</taxon>
        <taxon>Arthropoda</taxon>
        <taxon>Hexapoda</taxon>
        <taxon>Insecta</taxon>
        <taxon>Pterygota</taxon>
        <taxon>Neoptera</taxon>
        <taxon>Endopterygota</taxon>
        <taxon>Hymenoptera</taxon>
        <taxon>Apocrita</taxon>
        <taxon>Aculeata</taxon>
        <taxon>Formicoidea</taxon>
        <taxon>Formicidae</taxon>
        <taxon>Formicinae</taxon>
        <taxon>Lasius</taxon>
        <taxon>Lasius</taxon>
    </lineage>
</organism>